<dbReference type="AlphaFoldDB" id="A0A4X1VKD6"/>
<dbReference type="Ensembl" id="ENSSSCT00070049640.1">
    <property type="protein sequence ID" value="ENSSSCP00070041908.1"/>
    <property type="gene ID" value="ENSSSCG00070024843.1"/>
</dbReference>
<dbReference type="Proteomes" id="UP000314985">
    <property type="component" value="Unassembled WGS sequence"/>
</dbReference>
<feature type="compositionally biased region" description="Basic and acidic residues" evidence="4">
    <location>
        <begin position="60"/>
        <end position="71"/>
    </location>
</feature>
<evidence type="ECO:0000256" key="1">
    <source>
        <dbReference type="ARBA" id="ARBA00022574"/>
    </source>
</evidence>
<feature type="transmembrane region" description="Helical" evidence="5">
    <location>
        <begin position="569"/>
        <end position="590"/>
    </location>
</feature>
<protein>
    <submittedName>
        <fullName evidence="6">WD repeat domain 13</fullName>
    </submittedName>
</protein>
<evidence type="ECO:0000256" key="4">
    <source>
        <dbReference type="SAM" id="MobiDB-lite"/>
    </source>
</evidence>
<dbReference type="PANTHER" id="PTHR22838">
    <property type="entry name" value="WD REPEAT PROTEIN 26-RELATED"/>
    <property type="match status" value="1"/>
</dbReference>
<keyword evidence="5" id="KW-0472">Membrane</keyword>
<dbReference type="PROSITE" id="PS50294">
    <property type="entry name" value="WD_REPEATS_REGION"/>
    <property type="match status" value="1"/>
</dbReference>
<gene>
    <name evidence="6" type="primary">WDR13</name>
</gene>
<dbReference type="PROSITE" id="PS50082">
    <property type="entry name" value="WD_REPEATS_2"/>
    <property type="match status" value="1"/>
</dbReference>
<reference evidence="7" key="1">
    <citation type="submission" date="2017-08" db="EMBL/GenBank/DDBJ databases">
        <title>USMARCv1.0.</title>
        <authorList>
            <person name="Hannum G.I."/>
            <person name="Koren S."/>
            <person name="Schroeder S.G."/>
            <person name="Chin S.C."/>
            <person name="Nonneman D.J."/>
            <person name="Becker S.A."/>
            <person name="Rosen B.D."/>
            <person name="Bickhart D.M."/>
            <person name="Putnam N.H."/>
            <person name="Green R.E."/>
            <person name="Tuggle C.K."/>
            <person name="Liu H."/>
            <person name="Rohrer G.A."/>
            <person name="Warr A."/>
            <person name="Hall R."/>
            <person name="Kim K."/>
            <person name="Hume D.A."/>
            <person name="Talbot R."/>
            <person name="Chow W."/>
            <person name="Howe K."/>
            <person name="Schwartz A.S."/>
            <person name="Watson M."/>
            <person name="Archibald A.L."/>
            <person name="Phillippy A.M."/>
            <person name="Smith T.P.L."/>
        </authorList>
    </citation>
    <scope>NUCLEOTIDE SEQUENCE [LARGE SCALE GENOMIC DNA]</scope>
</reference>
<dbReference type="Pfam" id="PF00400">
    <property type="entry name" value="WD40"/>
    <property type="match status" value="1"/>
</dbReference>
<feature type="repeat" description="WD" evidence="3">
    <location>
        <begin position="315"/>
        <end position="356"/>
    </location>
</feature>
<keyword evidence="5" id="KW-1133">Transmembrane helix</keyword>
<evidence type="ECO:0000313" key="6">
    <source>
        <dbReference type="Ensembl" id="ENSSSCP00070041908.1"/>
    </source>
</evidence>
<keyword evidence="2" id="KW-0677">Repeat</keyword>
<reference evidence="6" key="2">
    <citation type="submission" date="2025-08" db="UniProtKB">
        <authorList>
            <consortium name="Ensembl"/>
        </authorList>
    </citation>
    <scope>IDENTIFICATION</scope>
</reference>
<accession>A0A4X1VKD6</accession>
<dbReference type="Gene3D" id="2.130.10.10">
    <property type="entry name" value="YVTN repeat-like/Quinoprotein amine dehydrogenase"/>
    <property type="match status" value="1"/>
</dbReference>
<proteinExistence type="predicted"/>
<name>A0A4X1VKD6_PIG</name>
<sequence length="622" mass="68061">MPLGTKGGYTLKGWSLHPGARSYCPLMRLRDAPTPWGGFLSICSELSILPGSRRPSCLEPGREREREERRVTLVSGPPREPQEPEAAPEAPAGGHAGRGGRGMAAVWQQVLAVDARYNAYRTPTFPQFRTQYIRRRSQLLRENAKAGHPPALRRQYLRLRGQLLGQRYGPLSEPGSARAYSNSIVRSSRTTLDRMEDFEDDPRALGARGHRRSVSRGSYQLQAQMNRAVYEDRPPGSVVPTSAAEASRAMAGDTSLSENYAFAGMYHVFDQHVDEAVPRVRFANDDRHRLACCSLDGSISLCQLVPAPPTVLRVLRGHTRGVSDFAWSLSNDILVSTSLDATMRIWASEDGRCIREIPDPDGAELLCCTFQPVNNNLTVVGNAKHNVHVMNISTGKKVKGGSSKLTGRVLALSFDAPGRLLWAGDDRGSIFSFLFDMATGRPAPGPPPGARAPRRLQVPSPCAHLCLPSLCCRREADQSQASGGARGQPRDQHLRPLLGQPRGPGPLPAHQCLPQQAAALQVGLPGGRGPATSVRLRWETPWSQQTKPWRLLSLRAEVWSPNNSTHTIMVTPAGAVVIAVVSMCVAVTGARPCSKHCCIRNISFNPHSNPMRWVLFSCPFHR</sequence>
<dbReference type="InterPro" id="IPR001680">
    <property type="entry name" value="WD40_rpt"/>
</dbReference>
<evidence type="ECO:0000256" key="3">
    <source>
        <dbReference type="PROSITE-ProRule" id="PRU00221"/>
    </source>
</evidence>
<dbReference type="SMART" id="SM00320">
    <property type="entry name" value="WD40"/>
    <property type="match status" value="3"/>
</dbReference>
<keyword evidence="5" id="KW-0812">Transmembrane</keyword>
<dbReference type="PANTHER" id="PTHR22838:SF4">
    <property type="entry name" value="WD REPEAT-CONTAINING PROTEIN 13"/>
    <property type="match status" value="1"/>
</dbReference>
<evidence type="ECO:0000256" key="2">
    <source>
        <dbReference type="ARBA" id="ARBA00022737"/>
    </source>
</evidence>
<feature type="region of interest" description="Disordered" evidence="4">
    <location>
        <begin position="53"/>
        <end position="100"/>
    </location>
</feature>
<dbReference type="InterPro" id="IPR015943">
    <property type="entry name" value="WD40/YVTN_repeat-like_dom_sf"/>
</dbReference>
<organism evidence="6 7">
    <name type="scientific">Sus scrofa</name>
    <name type="common">Pig</name>
    <dbReference type="NCBI Taxonomy" id="9823"/>
    <lineage>
        <taxon>Eukaryota</taxon>
        <taxon>Metazoa</taxon>
        <taxon>Chordata</taxon>
        <taxon>Craniata</taxon>
        <taxon>Vertebrata</taxon>
        <taxon>Euteleostomi</taxon>
        <taxon>Mammalia</taxon>
        <taxon>Eutheria</taxon>
        <taxon>Laurasiatheria</taxon>
        <taxon>Artiodactyla</taxon>
        <taxon>Suina</taxon>
        <taxon>Suidae</taxon>
        <taxon>Sus</taxon>
    </lineage>
</organism>
<feature type="compositionally biased region" description="Low complexity" evidence="4">
    <location>
        <begin position="84"/>
        <end position="93"/>
    </location>
</feature>
<evidence type="ECO:0000256" key="5">
    <source>
        <dbReference type="SAM" id="Phobius"/>
    </source>
</evidence>
<keyword evidence="1 3" id="KW-0853">WD repeat</keyword>
<evidence type="ECO:0000313" key="7">
    <source>
        <dbReference type="Proteomes" id="UP000314985"/>
    </source>
</evidence>
<feature type="region of interest" description="Disordered" evidence="4">
    <location>
        <begin position="480"/>
        <end position="506"/>
    </location>
</feature>
<dbReference type="SUPFAM" id="SSF50978">
    <property type="entry name" value="WD40 repeat-like"/>
    <property type="match status" value="1"/>
</dbReference>
<dbReference type="InterPro" id="IPR036322">
    <property type="entry name" value="WD40_repeat_dom_sf"/>
</dbReference>
<dbReference type="InterPro" id="IPR051350">
    <property type="entry name" value="WD_repeat-ST_regulator"/>
</dbReference>